<feature type="domain" description="PLD phosphodiesterase" evidence="1">
    <location>
        <begin position="19"/>
        <end position="46"/>
    </location>
</feature>
<protein>
    <submittedName>
        <fullName evidence="2">Major cardiolipin synthase ClsA</fullName>
        <ecNumber evidence="2">2.7.8.-</ecNumber>
    </submittedName>
</protein>
<gene>
    <name evidence="2" type="primary">clsA_3</name>
    <name evidence="2" type="ORF">BGLFYP119_01625</name>
</gene>
<evidence type="ECO:0000313" key="2">
    <source>
        <dbReference type="EMBL" id="VYT05530.1"/>
    </source>
</evidence>
<dbReference type="AlphaFoldDB" id="A0A6N2TIG4"/>
<dbReference type="PANTHER" id="PTHR21248">
    <property type="entry name" value="CARDIOLIPIN SYNTHASE"/>
    <property type="match status" value="1"/>
</dbReference>
<dbReference type="Gene3D" id="3.30.870.10">
    <property type="entry name" value="Endonuclease Chain A"/>
    <property type="match status" value="1"/>
</dbReference>
<dbReference type="PROSITE" id="PS50035">
    <property type="entry name" value="PLD"/>
    <property type="match status" value="1"/>
</dbReference>
<dbReference type="EMBL" id="CACRST010000014">
    <property type="protein sequence ID" value="VYT05530.1"/>
    <property type="molecule type" value="Genomic_DNA"/>
</dbReference>
<dbReference type="InterPro" id="IPR001736">
    <property type="entry name" value="PLipase_D/transphosphatidylase"/>
</dbReference>
<dbReference type="PANTHER" id="PTHR21248:SF22">
    <property type="entry name" value="PHOSPHOLIPASE D"/>
    <property type="match status" value="1"/>
</dbReference>
<dbReference type="InterPro" id="IPR025202">
    <property type="entry name" value="PLD-like_dom"/>
</dbReference>
<evidence type="ECO:0000259" key="1">
    <source>
        <dbReference type="PROSITE" id="PS50035"/>
    </source>
</evidence>
<organism evidence="2">
    <name type="scientific">Blautia glucerasea</name>
    <dbReference type="NCBI Taxonomy" id="536633"/>
    <lineage>
        <taxon>Bacteria</taxon>
        <taxon>Bacillati</taxon>
        <taxon>Bacillota</taxon>
        <taxon>Clostridia</taxon>
        <taxon>Lachnospirales</taxon>
        <taxon>Lachnospiraceae</taxon>
        <taxon>Blautia</taxon>
    </lineage>
</organism>
<dbReference type="GO" id="GO:0032049">
    <property type="term" value="P:cardiolipin biosynthetic process"/>
    <property type="evidence" value="ECO:0007669"/>
    <property type="project" value="UniProtKB-ARBA"/>
</dbReference>
<name>A0A6N2TIG4_9FIRM</name>
<dbReference type="SUPFAM" id="SSF56024">
    <property type="entry name" value="Phospholipase D/nuclease"/>
    <property type="match status" value="1"/>
</dbReference>
<sequence>MTTYYAGQIMEFGAKVYKYHGYIHAKTMTIDNEVYCIGSVNMDIRSLMVDDEICGIFYANDMVEEYISIFENDIQNCDPYLYDQFLKRSQKEKIAECVFLPFAPLM</sequence>
<dbReference type="GO" id="GO:0030572">
    <property type="term" value="F:phosphatidyltransferase activity"/>
    <property type="evidence" value="ECO:0007669"/>
    <property type="project" value="UniProtKB-ARBA"/>
</dbReference>
<dbReference type="Pfam" id="PF13091">
    <property type="entry name" value="PLDc_2"/>
    <property type="match status" value="1"/>
</dbReference>
<accession>A0A6N2TIG4</accession>
<dbReference type="EC" id="2.7.8.-" evidence="2"/>
<dbReference type="SMART" id="SM00155">
    <property type="entry name" value="PLDc"/>
    <property type="match status" value="1"/>
</dbReference>
<proteinExistence type="predicted"/>
<keyword evidence="2" id="KW-0808">Transferase</keyword>
<reference evidence="2" key="1">
    <citation type="submission" date="2019-11" db="EMBL/GenBank/DDBJ databases">
        <authorList>
            <person name="Feng L."/>
        </authorList>
    </citation>
    <scope>NUCLEOTIDE SEQUENCE</scope>
    <source>
        <strain evidence="2">BgluceraseaLFYP119</strain>
    </source>
</reference>